<dbReference type="Pfam" id="PF05559">
    <property type="entry name" value="DUF763"/>
    <property type="match status" value="1"/>
</dbReference>
<evidence type="ECO:0000313" key="1">
    <source>
        <dbReference type="EMBL" id="KUK44612.1"/>
    </source>
</evidence>
<dbReference type="InterPro" id="IPR008482">
    <property type="entry name" value="DUF763"/>
</dbReference>
<gene>
    <name evidence="1" type="ORF">XD72_0984</name>
    <name evidence="2" type="ORF">XE07_1542</name>
</gene>
<dbReference type="PATRIC" id="fig|301375.6.peg.706"/>
<comment type="caution">
    <text evidence="1">The sequence shown here is derived from an EMBL/GenBank/DDBJ whole genome shotgun (WGS) entry which is preliminary data.</text>
</comment>
<proteinExistence type="predicted"/>
<dbReference type="PANTHER" id="PTHR38597:SF1">
    <property type="entry name" value="BLL3834 PROTEIN"/>
    <property type="match status" value="1"/>
</dbReference>
<dbReference type="AlphaFoldDB" id="A0A101FUJ2"/>
<dbReference type="PANTHER" id="PTHR38597">
    <property type="entry name" value="BLL3834 PROTEIN"/>
    <property type="match status" value="1"/>
</dbReference>
<dbReference type="EMBL" id="LGHB01000025">
    <property type="protein sequence ID" value="KUK95821.1"/>
    <property type="molecule type" value="Genomic_DNA"/>
</dbReference>
<dbReference type="Proteomes" id="UP000053961">
    <property type="component" value="Unassembled WGS sequence"/>
</dbReference>
<evidence type="ECO:0000313" key="3">
    <source>
        <dbReference type="Proteomes" id="UP000053961"/>
    </source>
</evidence>
<sequence>MRDKLLIFLAGIKALEMACEIQPENYEDWIALKGMGPKRIRALALISELIYGAETCWKDPAKYSFAHGGKDGYPYPVDRETFDHSISTLKEALENAKLDRREKYDAIKRLNRYISADCEGGVKFESSAASESVTAVFGIF</sequence>
<evidence type="ECO:0000313" key="2">
    <source>
        <dbReference type="EMBL" id="KUK95821.1"/>
    </source>
</evidence>
<evidence type="ECO:0000313" key="4">
    <source>
        <dbReference type="Proteomes" id="UP000057043"/>
    </source>
</evidence>
<dbReference type="Proteomes" id="UP000057043">
    <property type="component" value="Unassembled WGS sequence"/>
</dbReference>
<accession>A0A101FUJ2</accession>
<protein>
    <recommendedName>
        <fullName evidence="5">DUF763 domain-containing protein</fullName>
    </recommendedName>
</protein>
<reference evidence="2" key="1">
    <citation type="journal article" date="2015" name="MBio">
        <title>Genome-resolved metagenomic analysis reveals roles for candidate phyla and other microbial community members in biogeochemical transformations in oil reservoirs.</title>
        <authorList>
            <person name="Hu P."/>
            <person name="Tom L."/>
            <person name="Singh A."/>
            <person name="Thomas B.C."/>
            <person name="Baker B.J."/>
            <person name="Piceno Y.M."/>
            <person name="Andersen G.L."/>
            <person name="Banfield J.F."/>
        </authorList>
    </citation>
    <scope>NUCLEOTIDE SEQUENCE [LARGE SCALE GENOMIC DNA]</scope>
    <source>
        <strain evidence="2">56_747</strain>
    </source>
</reference>
<name>A0A101FUJ2_9EURY</name>
<reference evidence="3 4" key="2">
    <citation type="journal article" date="2015" name="MBio">
        <title>Genome-Resolved Metagenomic Analysis Reveals Roles for Candidate Phyla and Other Microbial Community Members in Biogeochemical Transformations in Oil Reservoirs.</title>
        <authorList>
            <person name="Hu P."/>
            <person name="Tom L."/>
            <person name="Singh A."/>
            <person name="Thomas B.C."/>
            <person name="Baker B.J."/>
            <person name="Piceno Y.M."/>
            <person name="Andersen G.L."/>
            <person name="Banfield J.F."/>
        </authorList>
    </citation>
    <scope>NUCLEOTIDE SEQUENCE [LARGE SCALE GENOMIC DNA]</scope>
    <source>
        <strain evidence="1">57_489</strain>
    </source>
</reference>
<organism evidence="1 4">
    <name type="scientific">Methanothrix harundinacea</name>
    <dbReference type="NCBI Taxonomy" id="301375"/>
    <lineage>
        <taxon>Archaea</taxon>
        <taxon>Methanobacteriati</taxon>
        <taxon>Methanobacteriota</taxon>
        <taxon>Stenosarchaea group</taxon>
        <taxon>Methanomicrobia</taxon>
        <taxon>Methanotrichales</taxon>
        <taxon>Methanotrichaceae</taxon>
        <taxon>Methanothrix</taxon>
    </lineage>
</organism>
<evidence type="ECO:0008006" key="5">
    <source>
        <dbReference type="Google" id="ProtNLM"/>
    </source>
</evidence>
<dbReference type="EMBL" id="LGFT01000020">
    <property type="protein sequence ID" value="KUK44612.1"/>
    <property type="molecule type" value="Genomic_DNA"/>
</dbReference>